<dbReference type="EMBL" id="BPLR01000565">
    <property type="protein sequence ID" value="GIY95704.1"/>
    <property type="molecule type" value="Genomic_DNA"/>
</dbReference>
<accession>A0AAV4XPI4</accession>
<sequence>MIARNTIIYVGVEIGEDGCSEQKICVAEAKLCTHVIAKREWCANDSGRYVVAIPASPVFLKRTGRRRFADLALKFLLIPKKYSEFGEFDRVRCRVLEKSDLLEGFGFVLCDEIVICQCVCEVFLFRITILESRSVNL</sequence>
<name>A0AAV4XPI4_CAEEX</name>
<comment type="caution">
    <text evidence="1">The sequence shown here is derived from an EMBL/GenBank/DDBJ whole genome shotgun (WGS) entry which is preliminary data.</text>
</comment>
<keyword evidence="2" id="KW-1185">Reference proteome</keyword>
<protein>
    <submittedName>
        <fullName evidence="1">Uncharacterized protein</fullName>
    </submittedName>
</protein>
<dbReference type="Proteomes" id="UP001054945">
    <property type="component" value="Unassembled WGS sequence"/>
</dbReference>
<organism evidence="1 2">
    <name type="scientific">Caerostris extrusa</name>
    <name type="common">Bark spider</name>
    <name type="synonym">Caerostris bankana</name>
    <dbReference type="NCBI Taxonomy" id="172846"/>
    <lineage>
        <taxon>Eukaryota</taxon>
        <taxon>Metazoa</taxon>
        <taxon>Ecdysozoa</taxon>
        <taxon>Arthropoda</taxon>
        <taxon>Chelicerata</taxon>
        <taxon>Arachnida</taxon>
        <taxon>Araneae</taxon>
        <taxon>Araneomorphae</taxon>
        <taxon>Entelegynae</taxon>
        <taxon>Araneoidea</taxon>
        <taxon>Araneidae</taxon>
        <taxon>Caerostris</taxon>
    </lineage>
</organism>
<evidence type="ECO:0000313" key="1">
    <source>
        <dbReference type="EMBL" id="GIY95704.1"/>
    </source>
</evidence>
<gene>
    <name evidence="1" type="ORF">CEXT_540741</name>
</gene>
<proteinExistence type="predicted"/>
<dbReference type="AlphaFoldDB" id="A0AAV4XPI4"/>
<reference evidence="1 2" key="1">
    <citation type="submission" date="2021-06" db="EMBL/GenBank/DDBJ databases">
        <title>Caerostris extrusa draft genome.</title>
        <authorList>
            <person name="Kono N."/>
            <person name="Arakawa K."/>
        </authorList>
    </citation>
    <scope>NUCLEOTIDE SEQUENCE [LARGE SCALE GENOMIC DNA]</scope>
</reference>
<evidence type="ECO:0000313" key="2">
    <source>
        <dbReference type="Proteomes" id="UP001054945"/>
    </source>
</evidence>